<name>A0ABD3DJW4_9LAMI</name>
<keyword evidence="5" id="KW-1185">Reference proteome</keyword>
<comment type="similarity">
    <text evidence="1">Belongs to the UDP-glycosyltransferase family.</text>
</comment>
<evidence type="ECO:0000256" key="1">
    <source>
        <dbReference type="ARBA" id="ARBA00009995"/>
    </source>
</evidence>
<dbReference type="InterPro" id="IPR058980">
    <property type="entry name" value="Glyco_transf_N"/>
</dbReference>
<evidence type="ECO:0000259" key="3">
    <source>
        <dbReference type="Pfam" id="PF26168"/>
    </source>
</evidence>
<gene>
    <name evidence="4" type="ORF">CASFOL_013415</name>
</gene>
<dbReference type="PANTHER" id="PTHR11926:SF1494">
    <property type="entry name" value="FLAVONOL 3-O-GLUCOSYLTRANSFERASE UGT76E12-RELATED"/>
    <property type="match status" value="1"/>
</dbReference>
<dbReference type="Pfam" id="PF26168">
    <property type="entry name" value="Glyco_transf_N"/>
    <property type="match status" value="1"/>
</dbReference>
<dbReference type="PANTHER" id="PTHR11926">
    <property type="entry name" value="GLUCOSYL/GLUCURONOSYL TRANSFERASES"/>
    <property type="match status" value="1"/>
</dbReference>
<evidence type="ECO:0000256" key="2">
    <source>
        <dbReference type="ARBA" id="ARBA00022676"/>
    </source>
</evidence>
<accession>A0ABD3DJW4</accession>
<dbReference type="Proteomes" id="UP001632038">
    <property type="component" value="Unassembled WGS sequence"/>
</dbReference>
<comment type="caution">
    <text evidence="4">The sequence shown here is derived from an EMBL/GenBank/DDBJ whole genome shotgun (WGS) entry which is preliminary data.</text>
</comment>
<dbReference type="GO" id="GO:0016757">
    <property type="term" value="F:glycosyltransferase activity"/>
    <property type="evidence" value="ECO:0007669"/>
    <property type="project" value="UniProtKB-KW"/>
</dbReference>
<keyword evidence="2" id="KW-0808">Transferase</keyword>
<evidence type="ECO:0000313" key="4">
    <source>
        <dbReference type="EMBL" id="KAL3642600.1"/>
    </source>
</evidence>
<proteinExistence type="inferred from homology"/>
<dbReference type="Gene3D" id="3.40.50.2000">
    <property type="entry name" value="Glycogen Phosphorylase B"/>
    <property type="match status" value="2"/>
</dbReference>
<dbReference type="SUPFAM" id="SSF53756">
    <property type="entry name" value="UDP-Glycosyltransferase/glycogen phosphorylase"/>
    <property type="match status" value="1"/>
</dbReference>
<keyword evidence="2" id="KW-0328">Glycosyltransferase</keyword>
<dbReference type="AlphaFoldDB" id="A0ABD3DJW4"/>
<dbReference type="EMBL" id="JAVIJP010000016">
    <property type="protein sequence ID" value="KAL3642600.1"/>
    <property type="molecule type" value="Genomic_DNA"/>
</dbReference>
<reference evidence="5" key="1">
    <citation type="journal article" date="2024" name="IScience">
        <title>Strigolactones Initiate the Formation of Haustorium-like Structures in Castilleja.</title>
        <authorList>
            <person name="Buerger M."/>
            <person name="Peterson D."/>
            <person name="Chory J."/>
        </authorList>
    </citation>
    <scope>NUCLEOTIDE SEQUENCE [LARGE SCALE GENOMIC DNA]</scope>
</reference>
<organism evidence="4 5">
    <name type="scientific">Castilleja foliolosa</name>
    <dbReference type="NCBI Taxonomy" id="1961234"/>
    <lineage>
        <taxon>Eukaryota</taxon>
        <taxon>Viridiplantae</taxon>
        <taxon>Streptophyta</taxon>
        <taxon>Embryophyta</taxon>
        <taxon>Tracheophyta</taxon>
        <taxon>Spermatophyta</taxon>
        <taxon>Magnoliopsida</taxon>
        <taxon>eudicotyledons</taxon>
        <taxon>Gunneridae</taxon>
        <taxon>Pentapetalae</taxon>
        <taxon>asterids</taxon>
        <taxon>lamiids</taxon>
        <taxon>Lamiales</taxon>
        <taxon>Orobanchaceae</taxon>
        <taxon>Pedicularideae</taxon>
        <taxon>Castillejinae</taxon>
        <taxon>Castilleja</taxon>
    </lineage>
</organism>
<feature type="domain" description="Glycosyltransferase N-terminal" evidence="3">
    <location>
        <begin position="11"/>
        <end position="254"/>
    </location>
</feature>
<protein>
    <recommendedName>
        <fullName evidence="3">Glycosyltransferase N-terminal domain-containing protein</fullName>
    </recommendedName>
</protein>
<evidence type="ECO:0000313" key="5">
    <source>
        <dbReference type="Proteomes" id="UP001632038"/>
    </source>
</evidence>
<sequence length="326" mass="37145">MSEIKPSKLHAIMISLPYQGHINPFVNLALKIASKGFTITFVHLEFIHLRLSKAHHNNHTDVDLFSEARKSGLDIRYTTIGDDFPLEFDRDLNFPEYWNYLFHKFSVRVDEFVAKTIQSHPGSVHFLVTDTVYAWPAKIADKYKLVNAVFWTEPAFIFALAYHWDVIREKGHSPLKDNMEVEIDYVPGVESISTKDLMSYITDGESIVAEGLFAAFMDAKKADFILLNTVQELEPNTVSALNKYQPNYAIGPVNFFKNPTANTVSKSFWPESDCADWLCSKPARSVLYVSFGSLVQTSKQIIEEIAYGLLLSEVNFYVGCSIKHRR</sequence>